<dbReference type="Proteomes" id="UP000041314">
    <property type="component" value="Unassembled WGS sequence"/>
</dbReference>
<proteinExistence type="predicted"/>
<dbReference type="EMBL" id="CQPA01000006">
    <property type="protein sequence ID" value="CNT86823.1"/>
    <property type="molecule type" value="Genomic_DNA"/>
</dbReference>
<reference evidence="1 2" key="1">
    <citation type="submission" date="2015-03" db="EMBL/GenBank/DDBJ databases">
        <authorList>
            <consortium name="Pathogen Informatics"/>
        </authorList>
    </citation>
    <scope>NUCLEOTIDE SEQUENCE [LARGE SCALE GENOMIC DNA]</scope>
    <source>
        <strain evidence="1 2">A1104</strain>
    </source>
</reference>
<accession>A0A655BZE4</accession>
<dbReference type="AlphaFoldDB" id="A0A655BZE4"/>
<evidence type="ECO:0000313" key="2">
    <source>
        <dbReference type="Proteomes" id="UP000041314"/>
    </source>
</evidence>
<evidence type="ECO:0000313" key="1">
    <source>
        <dbReference type="EMBL" id="CNT86823.1"/>
    </source>
</evidence>
<gene>
    <name evidence="1" type="ORF">ERS008198_01287</name>
</gene>
<organism evidence="1 2">
    <name type="scientific">Salmonella enterica subsp. enterica serovar Bovismorbificans</name>
    <dbReference type="NCBI Taxonomy" id="58097"/>
    <lineage>
        <taxon>Bacteria</taxon>
        <taxon>Pseudomonadati</taxon>
        <taxon>Pseudomonadota</taxon>
        <taxon>Gammaproteobacteria</taxon>
        <taxon>Enterobacterales</taxon>
        <taxon>Enterobacteriaceae</taxon>
        <taxon>Salmonella</taxon>
    </lineage>
</organism>
<protein>
    <submittedName>
        <fullName evidence="1">Uncharacterized protein</fullName>
    </submittedName>
</protein>
<name>A0A655BZE4_SALET</name>
<sequence>MRDTELIRQLLANFHKLFRLGDSVKQRVLGPVVEVLGQTVSGSDIRELIRFTQRVGIVFKDTGGRVRDNVRVQRVSAQRRFKRLVVFRERPFRHLIDSKQAAHPFRLHDKRSDVAAGRGGAVVRNIPSGPFSAFPFQ</sequence>